<dbReference type="PANTHER" id="PTHR45626">
    <property type="entry name" value="TRANSCRIPTION TERMINATION FACTOR 2-RELATED"/>
    <property type="match status" value="1"/>
</dbReference>
<keyword evidence="2" id="KW-0378">Hydrolase</keyword>
<evidence type="ECO:0000313" key="7">
    <source>
        <dbReference type="Proteomes" id="UP001168877"/>
    </source>
</evidence>
<dbReference type="AlphaFoldDB" id="A0AA39SQN4"/>
<dbReference type="InterPro" id="IPR000330">
    <property type="entry name" value="SNF2_N"/>
</dbReference>
<dbReference type="GO" id="GO:0008094">
    <property type="term" value="F:ATP-dependent activity, acting on DNA"/>
    <property type="evidence" value="ECO:0007669"/>
    <property type="project" value="TreeGrafter"/>
</dbReference>
<evidence type="ECO:0000256" key="1">
    <source>
        <dbReference type="ARBA" id="ARBA00022741"/>
    </source>
</evidence>
<dbReference type="InterPro" id="IPR027417">
    <property type="entry name" value="P-loop_NTPase"/>
</dbReference>
<feature type="domain" description="SNF2 N-terminal" evidence="5">
    <location>
        <begin position="77"/>
        <end position="143"/>
    </location>
</feature>
<keyword evidence="4" id="KW-0067">ATP-binding</keyword>
<comment type="caution">
    <text evidence="6">The sequence shown here is derived from an EMBL/GenBank/DDBJ whole genome shotgun (WGS) entry which is preliminary data.</text>
</comment>
<reference evidence="6" key="1">
    <citation type="journal article" date="2022" name="Plant J.">
        <title>Strategies of tolerance reflected in two North American maple genomes.</title>
        <authorList>
            <person name="McEvoy S.L."/>
            <person name="Sezen U.U."/>
            <person name="Trouern-Trend A."/>
            <person name="McMahon S.M."/>
            <person name="Schaberg P.G."/>
            <person name="Yang J."/>
            <person name="Wegrzyn J.L."/>
            <person name="Swenson N.G."/>
        </authorList>
    </citation>
    <scope>NUCLEOTIDE SEQUENCE</scope>
    <source>
        <strain evidence="6">NS2018</strain>
    </source>
</reference>
<keyword evidence="7" id="KW-1185">Reference proteome</keyword>
<dbReference type="InterPro" id="IPR038718">
    <property type="entry name" value="SNF2-like_sf"/>
</dbReference>
<accession>A0AA39SQN4</accession>
<keyword evidence="1" id="KW-0547">Nucleotide-binding</keyword>
<evidence type="ECO:0000256" key="2">
    <source>
        <dbReference type="ARBA" id="ARBA00022801"/>
    </source>
</evidence>
<keyword evidence="3" id="KW-0347">Helicase</keyword>
<dbReference type="GO" id="GO:0005634">
    <property type="term" value="C:nucleus"/>
    <property type="evidence" value="ECO:0007669"/>
    <property type="project" value="TreeGrafter"/>
</dbReference>
<proteinExistence type="predicted"/>
<sequence>MFYTVNSCFLHGELQLITGIVSFGSSEVVVERKENLGKDFKIFDEVFKLVEQNVDLKAKTMAMEPPKEIIKSELFVHQKEGLGWLFQRENSKDLPSFWEEKNGIFFNFVTNYTMDNRPEPLRGRLFADDMGLGKTLTLLSLIALDKCITFKNCSVGRGNQ</sequence>
<dbReference type="PANTHER" id="PTHR45626:SF17">
    <property type="entry name" value="HELICASE-LIKE TRANSCRIPTION FACTOR"/>
    <property type="match status" value="1"/>
</dbReference>
<reference evidence="6" key="2">
    <citation type="submission" date="2023-06" db="EMBL/GenBank/DDBJ databases">
        <authorList>
            <person name="Swenson N.G."/>
            <person name="Wegrzyn J.L."/>
            <person name="Mcevoy S.L."/>
        </authorList>
    </citation>
    <scope>NUCLEOTIDE SEQUENCE</scope>
    <source>
        <strain evidence="6">NS2018</strain>
        <tissue evidence="6">Leaf</tissue>
    </source>
</reference>
<evidence type="ECO:0000256" key="3">
    <source>
        <dbReference type="ARBA" id="ARBA00022806"/>
    </source>
</evidence>
<dbReference type="InterPro" id="IPR050628">
    <property type="entry name" value="SNF2_RAD54_helicase_TF"/>
</dbReference>
<dbReference type="Pfam" id="PF00176">
    <property type="entry name" value="SNF2-rel_dom"/>
    <property type="match status" value="1"/>
</dbReference>
<gene>
    <name evidence="6" type="ORF">LWI29_003028</name>
</gene>
<evidence type="ECO:0000313" key="6">
    <source>
        <dbReference type="EMBL" id="KAK0595053.1"/>
    </source>
</evidence>
<organism evidence="6 7">
    <name type="scientific">Acer saccharum</name>
    <name type="common">Sugar maple</name>
    <dbReference type="NCBI Taxonomy" id="4024"/>
    <lineage>
        <taxon>Eukaryota</taxon>
        <taxon>Viridiplantae</taxon>
        <taxon>Streptophyta</taxon>
        <taxon>Embryophyta</taxon>
        <taxon>Tracheophyta</taxon>
        <taxon>Spermatophyta</taxon>
        <taxon>Magnoliopsida</taxon>
        <taxon>eudicotyledons</taxon>
        <taxon>Gunneridae</taxon>
        <taxon>Pentapetalae</taxon>
        <taxon>rosids</taxon>
        <taxon>malvids</taxon>
        <taxon>Sapindales</taxon>
        <taxon>Sapindaceae</taxon>
        <taxon>Hippocastanoideae</taxon>
        <taxon>Acereae</taxon>
        <taxon>Acer</taxon>
    </lineage>
</organism>
<protein>
    <recommendedName>
        <fullName evidence="5">SNF2 N-terminal domain-containing protein</fullName>
    </recommendedName>
</protein>
<dbReference type="EMBL" id="JAUESC010000004">
    <property type="protein sequence ID" value="KAK0595053.1"/>
    <property type="molecule type" value="Genomic_DNA"/>
</dbReference>
<dbReference type="SUPFAM" id="SSF52540">
    <property type="entry name" value="P-loop containing nucleoside triphosphate hydrolases"/>
    <property type="match status" value="1"/>
</dbReference>
<dbReference type="GO" id="GO:0006281">
    <property type="term" value="P:DNA repair"/>
    <property type="evidence" value="ECO:0007669"/>
    <property type="project" value="TreeGrafter"/>
</dbReference>
<name>A0AA39SQN4_ACESA</name>
<dbReference type="Proteomes" id="UP001168877">
    <property type="component" value="Unassembled WGS sequence"/>
</dbReference>
<evidence type="ECO:0000256" key="4">
    <source>
        <dbReference type="ARBA" id="ARBA00022840"/>
    </source>
</evidence>
<dbReference type="Gene3D" id="3.40.50.10810">
    <property type="entry name" value="Tandem AAA-ATPase domain"/>
    <property type="match status" value="1"/>
</dbReference>
<dbReference type="GO" id="GO:0016787">
    <property type="term" value="F:hydrolase activity"/>
    <property type="evidence" value="ECO:0007669"/>
    <property type="project" value="UniProtKB-KW"/>
</dbReference>
<dbReference type="GO" id="GO:0005524">
    <property type="term" value="F:ATP binding"/>
    <property type="evidence" value="ECO:0007669"/>
    <property type="project" value="UniProtKB-KW"/>
</dbReference>
<evidence type="ECO:0000259" key="5">
    <source>
        <dbReference type="Pfam" id="PF00176"/>
    </source>
</evidence>
<dbReference type="GO" id="GO:0004386">
    <property type="term" value="F:helicase activity"/>
    <property type="evidence" value="ECO:0007669"/>
    <property type="project" value="UniProtKB-KW"/>
</dbReference>